<dbReference type="Pfam" id="PF02826">
    <property type="entry name" value="2-Hacid_dh_C"/>
    <property type="match status" value="1"/>
</dbReference>
<dbReference type="Gene3D" id="3.40.50.720">
    <property type="entry name" value="NAD(P)-binding Rossmann-like Domain"/>
    <property type="match status" value="2"/>
</dbReference>
<keyword evidence="4" id="KW-1185">Reference proteome</keyword>
<dbReference type="GO" id="GO:0051287">
    <property type="term" value="F:NAD binding"/>
    <property type="evidence" value="ECO:0007669"/>
    <property type="project" value="InterPro"/>
</dbReference>
<name>A0A7I7Y5E2_9MYCO</name>
<keyword evidence="1" id="KW-0560">Oxidoreductase</keyword>
<accession>A0A7I7Y5E2</accession>
<dbReference type="EMBL" id="AP022612">
    <property type="protein sequence ID" value="BBZ36333.1"/>
    <property type="molecule type" value="Genomic_DNA"/>
</dbReference>
<gene>
    <name evidence="3" type="ORF">MCNF_49380</name>
</gene>
<evidence type="ECO:0000256" key="1">
    <source>
        <dbReference type="ARBA" id="ARBA00023002"/>
    </source>
</evidence>
<keyword evidence="2" id="KW-0520">NAD</keyword>
<dbReference type="Proteomes" id="UP000466931">
    <property type="component" value="Chromosome"/>
</dbReference>
<proteinExistence type="predicted"/>
<dbReference type="AlphaFoldDB" id="A0A7I7Y5E2"/>
<dbReference type="SUPFAM" id="SSF52283">
    <property type="entry name" value="Formate/glycerate dehydrogenase catalytic domain-like"/>
    <property type="match status" value="1"/>
</dbReference>
<organism evidence="3 4">
    <name type="scientific">Mycolicibacterium confluentis</name>
    <dbReference type="NCBI Taxonomy" id="28047"/>
    <lineage>
        <taxon>Bacteria</taxon>
        <taxon>Bacillati</taxon>
        <taxon>Actinomycetota</taxon>
        <taxon>Actinomycetes</taxon>
        <taxon>Mycobacteriales</taxon>
        <taxon>Mycobacteriaceae</taxon>
        <taxon>Mycolicibacterium</taxon>
    </lineage>
</organism>
<dbReference type="SUPFAM" id="SSF51735">
    <property type="entry name" value="NAD(P)-binding Rossmann-fold domains"/>
    <property type="match status" value="1"/>
</dbReference>
<reference evidence="3" key="1">
    <citation type="journal article" date="2019" name="Emerg. Microbes Infect.">
        <title>Comprehensive subspecies identification of 175 nontuberculous mycobacteria species based on 7547 genomic profiles.</title>
        <authorList>
            <person name="Matsumoto Y."/>
            <person name="Kinjo T."/>
            <person name="Motooka D."/>
            <person name="Nabeya D."/>
            <person name="Jung N."/>
            <person name="Uechi K."/>
            <person name="Horii T."/>
            <person name="Iida T."/>
            <person name="Fujita J."/>
            <person name="Nakamura S."/>
        </authorList>
    </citation>
    <scope>NUCLEOTIDE SEQUENCE [LARGE SCALE GENOMIC DNA]</scope>
    <source>
        <strain evidence="3">JCM 13671</strain>
    </source>
</reference>
<evidence type="ECO:0000256" key="2">
    <source>
        <dbReference type="ARBA" id="ARBA00023027"/>
    </source>
</evidence>
<evidence type="ECO:0000313" key="3">
    <source>
        <dbReference type="EMBL" id="BBZ36333.1"/>
    </source>
</evidence>
<dbReference type="PANTHER" id="PTHR43333:SF1">
    <property type="entry name" value="D-ISOMER SPECIFIC 2-HYDROXYACID DEHYDROGENASE NAD-BINDING DOMAIN-CONTAINING PROTEIN"/>
    <property type="match status" value="1"/>
</dbReference>
<protein>
    <submittedName>
        <fullName evidence="3">Phosphoglycerate dehydrogenase</fullName>
    </submittedName>
</protein>
<dbReference type="PANTHER" id="PTHR43333">
    <property type="entry name" value="2-HACID_DH_C DOMAIN-CONTAINING PROTEIN"/>
    <property type="match status" value="1"/>
</dbReference>
<dbReference type="InterPro" id="IPR036291">
    <property type="entry name" value="NAD(P)-bd_dom_sf"/>
</dbReference>
<dbReference type="RefSeq" id="WP_085152103.1">
    <property type="nucleotide sequence ID" value="NZ_AP022612.1"/>
</dbReference>
<reference evidence="3" key="2">
    <citation type="submission" date="2020-02" db="EMBL/GenBank/DDBJ databases">
        <authorList>
            <person name="Matsumoto Y."/>
            <person name="Motooka D."/>
            <person name="Nakamura S."/>
        </authorList>
    </citation>
    <scope>NUCLEOTIDE SEQUENCE</scope>
    <source>
        <strain evidence="3">JCM 13671</strain>
    </source>
</reference>
<sequence length="313" mass="33141">MKILVPDTTLIELEPIEDVVVVQYAVAEPIPEEHTDAQMLVVWGNPPAQLAREATRLHRLEFVQSLFAGPDSALAAGFAENVVIAGGQGLHDATVSEHALALILAAARQLSRTVRAQIGHRWAGELVALQAFENQRAFTTLQDAHVVIWGFGGIARSLAPLVRMLGARVTGIARSARTEDGVDVVSSDRLGEVLPTADVLVMILPSTPETAHALGESELHLLSSHAWLVNVGRGSTLDEAALVRALRDGELGGAALDVAEVEPLPVDSDLWDLPNVIITPHIAGGRPRGASALIAENAIAHMTGGAIRNLVAR</sequence>
<dbReference type="OrthoDB" id="4324715at2"/>
<evidence type="ECO:0000313" key="4">
    <source>
        <dbReference type="Proteomes" id="UP000466931"/>
    </source>
</evidence>
<dbReference type="InterPro" id="IPR006140">
    <property type="entry name" value="D-isomer_DH_NAD-bd"/>
</dbReference>
<dbReference type="GO" id="GO:0016491">
    <property type="term" value="F:oxidoreductase activity"/>
    <property type="evidence" value="ECO:0007669"/>
    <property type="project" value="UniProtKB-KW"/>
</dbReference>